<feature type="region of interest" description="Disordered" evidence="2">
    <location>
        <begin position="254"/>
        <end position="331"/>
    </location>
</feature>
<proteinExistence type="predicted"/>
<name>A0A5J4WL55_9EUKA</name>
<reference evidence="3 4" key="1">
    <citation type="submission" date="2019-03" db="EMBL/GenBank/DDBJ databases">
        <title>Single cell metagenomics reveals metabolic interactions within the superorganism composed of flagellate Streblomastix strix and complex community of Bacteroidetes bacteria on its surface.</title>
        <authorList>
            <person name="Treitli S.C."/>
            <person name="Kolisko M."/>
            <person name="Husnik F."/>
            <person name="Keeling P."/>
            <person name="Hampl V."/>
        </authorList>
    </citation>
    <scope>NUCLEOTIDE SEQUENCE [LARGE SCALE GENOMIC DNA]</scope>
    <source>
        <strain evidence="3">ST1C</strain>
    </source>
</reference>
<feature type="compositionally biased region" description="Low complexity" evidence="2">
    <location>
        <begin position="376"/>
        <end position="395"/>
    </location>
</feature>
<evidence type="ECO:0000313" key="4">
    <source>
        <dbReference type="Proteomes" id="UP000324800"/>
    </source>
</evidence>
<evidence type="ECO:0000256" key="1">
    <source>
        <dbReference type="SAM" id="Coils"/>
    </source>
</evidence>
<feature type="compositionally biased region" description="Low complexity" evidence="2">
    <location>
        <begin position="702"/>
        <end position="719"/>
    </location>
</feature>
<protein>
    <submittedName>
        <fullName evidence="3">Uncharacterized protein</fullName>
    </submittedName>
</protein>
<evidence type="ECO:0000256" key="2">
    <source>
        <dbReference type="SAM" id="MobiDB-lite"/>
    </source>
</evidence>
<dbReference type="AlphaFoldDB" id="A0A5J4WL55"/>
<feature type="coiled-coil region" evidence="1">
    <location>
        <begin position="759"/>
        <end position="787"/>
    </location>
</feature>
<organism evidence="3 4">
    <name type="scientific">Streblomastix strix</name>
    <dbReference type="NCBI Taxonomy" id="222440"/>
    <lineage>
        <taxon>Eukaryota</taxon>
        <taxon>Metamonada</taxon>
        <taxon>Preaxostyla</taxon>
        <taxon>Oxymonadida</taxon>
        <taxon>Streblomastigidae</taxon>
        <taxon>Streblomastix</taxon>
    </lineage>
</organism>
<dbReference type="SUPFAM" id="SSF48371">
    <property type="entry name" value="ARM repeat"/>
    <property type="match status" value="2"/>
</dbReference>
<sequence length="831" mass="96057">MTFSINKQLKKLDQVDIECEKMRIQGTEAVARLFSAFTTQFVAHVLDGVVCELEKEFQWFDDGDQTKQFMKDPASEHRDTKFLRTLSWLMSNSFPNEWPENFVEQCWEFILHDLFPSNAVSTERYRWIFFFIRESTICRGLVSIFADLQFQVEQMEKQEFNKEVNAPALFVPQSQLKKKGQIGDDENNYRMTVVNRLILSFILNTSDNQIGFERFLPALRCVKASVWMMFSSIVMALEAIGAYCEVLVRNYRGEDDDVEEEESEEEDEDYEKDDVDDENDEEEDDEEKIIGQQKKKNVNDKKKQSEKSKKINNQQKTKEKIVPKTRIRRKQTVKQPTCAELALQTSSSLSYLSSLTFLFDLIQQAVNSKQSYVNIQSKMPKQSSSSQSQSQPSRSTPIQLAHINILNIIKQSLLILHSLTQKNKKAMADSVLKLIHAEIVNCEQNKAKNKKVSQEKSNTKSSSQSQAQNSPFWFVKLVLRIFLSPQITERGKDWKDEQTRHFFASSLCSSNALRFFQRKVHLPLLAQALASSALHDPSANVRKLALVLLGSLPVSAKGRLALLSLRVLDSNANVRRTALQQLTVLAPHISWDDEKTGDSIFTLEWLQKLFVANIVAKSTIPTQKELALFLKAILTQWSGKQVPIIQNNITSNQNQKELENGMNIQIKEEEEDVETQMQSQDDSFTSYPSQEPYSQFQPLQTQHHNPSDPHSSQSSSSNQITQYRLDKRPSLLIKILNMSSSFGLFQRELRTIIGEVMCAEEANIQEEEDEERRKKKEQQKIAQFEREMIQSGIDDGRERKNINQINFMGMNRFDRRFGEKERILDRYIDYE</sequence>
<evidence type="ECO:0000313" key="3">
    <source>
        <dbReference type="EMBL" id="KAA6395049.1"/>
    </source>
</evidence>
<dbReference type="EMBL" id="SNRW01001781">
    <property type="protein sequence ID" value="KAA6395049.1"/>
    <property type="molecule type" value="Genomic_DNA"/>
</dbReference>
<dbReference type="InterPro" id="IPR016024">
    <property type="entry name" value="ARM-type_fold"/>
</dbReference>
<feature type="region of interest" description="Disordered" evidence="2">
    <location>
        <begin position="376"/>
        <end position="396"/>
    </location>
</feature>
<gene>
    <name evidence="3" type="ORF">EZS28_009425</name>
</gene>
<feature type="region of interest" description="Disordered" evidence="2">
    <location>
        <begin position="670"/>
        <end position="720"/>
    </location>
</feature>
<feature type="compositionally biased region" description="Acidic residues" evidence="2">
    <location>
        <begin position="254"/>
        <end position="287"/>
    </location>
</feature>
<accession>A0A5J4WL55</accession>
<dbReference type="Proteomes" id="UP000324800">
    <property type="component" value="Unassembled WGS sequence"/>
</dbReference>
<dbReference type="OrthoDB" id="10678275at2759"/>
<comment type="caution">
    <text evidence="3">The sequence shown here is derived from an EMBL/GenBank/DDBJ whole genome shotgun (WGS) entry which is preliminary data.</text>
</comment>
<feature type="compositionally biased region" description="Basic and acidic residues" evidence="2">
    <location>
        <begin position="297"/>
        <end position="309"/>
    </location>
</feature>
<feature type="compositionally biased region" description="Polar residues" evidence="2">
    <location>
        <begin position="675"/>
        <end position="701"/>
    </location>
</feature>
<keyword evidence="1" id="KW-0175">Coiled coil</keyword>
<feature type="region of interest" description="Disordered" evidence="2">
    <location>
        <begin position="446"/>
        <end position="465"/>
    </location>
</feature>